<evidence type="ECO:0000313" key="3">
    <source>
        <dbReference type="EMBL" id="VIP01588.1"/>
    </source>
</evidence>
<evidence type="ECO:0000313" key="4">
    <source>
        <dbReference type="Proteomes" id="UP000464378"/>
    </source>
</evidence>
<dbReference type="PANTHER" id="PTHR34512:SF30">
    <property type="entry name" value="OUTER MEMBRANE PROTEIN ASSEMBLY FACTOR BAMB"/>
    <property type="match status" value="1"/>
</dbReference>
<dbReference type="Gene3D" id="2.130.10.10">
    <property type="entry name" value="YVTN repeat-like/Quinoprotein amine dehydrogenase"/>
    <property type="match status" value="1"/>
</dbReference>
<accession>A0A6C2YJ60</accession>
<dbReference type="EMBL" id="LR593887">
    <property type="protein sequence ID" value="VTR98854.1"/>
    <property type="molecule type" value="Genomic_DNA"/>
</dbReference>
<dbReference type="EMBL" id="LR586016">
    <property type="protein sequence ID" value="VIP01588.1"/>
    <property type="molecule type" value="Genomic_DNA"/>
</dbReference>
<feature type="region of interest" description="Disordered" evidence="1">
    <location>
        <begin position="103"/>
        <end position="126"/>
    </location>
</feature>
<proteinExistence type="predicted"/>
<dbReference type="AlphaFoldDB" id="A0A6C2YJ60"/>
<feature type="domain" description="Pyrrolo-quinoline quinone repeat" evidence="2">
    <location>
        <begin position="308"/>
        <end position="380"/>
    </location>
</feature>
<organism evidence="3">
    <name type="scientific">Tuwongella immobilis</name>
    <dbReference type="NCBI Taxonomy" id="692036"/>
    <lineage>
        <taxon>Bacteria</taxon>
        <taxon>Pseudomonadati</taxon>
        <taxon>Planctomycetota</taxon>
        <taxon>Planctomycetia</taxon>
        <taxon>Gemmatales</taxon>
        <taxon>Gemmataceae</taxon>
        <taxon>Tuwongella</taxon>
    </lineage>
</organism>
<dbReference type="Proteomes" id="UP000464378">
    <property type="component" value="Chromosome"/>
</dbReference>
<dbReference type="InParanoid" id="A0A6C2YJ60"/>
<keyword evidence="4" id="KW-1185">Reference proteome</keyword>
<evidence type="ECO:0000256" key="1">
    <source>
        <dbReference type="SAM" id="MobiDB-lite"/>
    </source>
</evidence>
<dbReference type="InterPro" id="IPR015943">
    <property type="entry name" value="WD40/YVTN_repeat-like_dom_sf"/>
</dbReference>
<gene>
    <name evidence="3" type="ORF">GMBLW1_23720</name>
</gene>
<name>A0A6C2YJ60_9BACT</name>
<sequence length="428" mass="46715">MQRIGMVVTLASLIVVGVGTPSVFAENWPQWRGAANDGISDEKGLPTEWSETKNIAWKLKMPGMGASTPAIWGDSLFVTSIAPDLTLSLICVGTDGKERWTRELGKGSGKVARSDEGNEASPSPSTDGKAVYVFVGSGDLAAFDFEGKKLWAVNLQKMYGKFDIQFGMHSTPVLYENHLYLQLIHSNGAWVIALDKSSGKEVWKVKRESDGRAECEHSYASPVLWKRGDSAYLITHGNDYAIAHDLKDGHEIWRVGDLNLKSKYNPTLRFVASPLATSDLIIVPSAKNGPVVAVKPNAKGLVMRGSEHQQWRLDSGTPDVPSPVISKGLVYLARENGGLICLDAASGEQYYAERTHNARHRANPLVADGKIYLVARDGLTTVVKEGRSFEVLSKNQLKDQIAASPAVHNGRIYLRGYDYLYAISEGGK</sequence>
<dbReference type="InterPro" id="IPR002372">
    <property type="entry name" value="PQQ_rpt_dom"/>
</dbReference>
<evidence type="ECO:0000259" key="2">
    <source>
        <dbReference type="Pfam" id="PF13360"/>
    </source>
</evidence>
<dbReference type="InterPro" id="IPR011047">
    <property type="entry name" value="Quinoprotein_ADH-like_sf"/>
</dbReference>
<dbReference type="PANTHER" id="PTHR34512">
    <property type="entry name" value="CELL SURFACE PROTEIN"/>
    <property type="match status" value="1"/>
</dbReference>
<dbReference type="Pfam" id="PF13360">
    <property type="entry name" value="PQQ_2"/>
    <property type="match status" value="2"/>
</dbReference>
<dbReference type="Gene3D" id="2.40.128.630">
    <property type="match status" value="1"/>
</dbReference>
<feature type="domain" description="Pyrrolo-quinoline quinone repeat" evidence="2">
    <location>
        <begin position="48"/>
        <end position="253"/>
    </location>
</feature>
<dbReference type="KEGG" id="tim:GMBLW1_23720"/>
<protein>
    <recommendedName>
        <fullName evidence="2">Pyrrolo-quinoline quinone repeat domain-containing protein</fullName>
    </recommendedName>
</protein>
<dbReference type="SUPFAM" id="SSF50998">
    <property type="entry name" value="Quinoprotein alcohol dehydrogenase-like"/>
    <property type="match status" value="1"/>
</dbReference>
<reference evidence="3" key="1">
    <citation type="submission" date="2019-04" db="EMBL/GenBank/DDBJ databases">
        <authorList>
            <consortium name="Science for Life Laboratories"/>
        </authorList>
    </citation>
    <scope>NUCLEOTIDE SEQUENCE</scope>
    <source>
        <strain evidence="3">MBLW1</strain>
    </source>
</reference>